<dbReference type="Pfam" id="PF16399">
    <property type="entry name" value="Aquarius_N_1st"/>
    <property type="match status" value="1"/>
</dbReference>
<organism evidence="2 3">
    <name type="scientific">Brassica napus</name>
    <name type="common">Rape</name>
    <dbReference type="NCBI Taxonomy" id="3708"/>
    <lineage>
        <taxon>Eukaryota</taxon>
        <taxon>Viridiplantae</taxon>
        <taxon>Streptophyta</taxon>
        <taxon>Embryophyta</taxon>
        <taxon>Tracheophyta</taxon>
        <taxon>Spermatophyta</taxon>
        <taxon>Magnoliopsida</taxon>
        <taxon>eudicotyledons</taxon>
        <taxon>Gunneridae</taxon>
        <taxon>Pentapetalae</taxon>
        <taxon>rosids</taxon>
        <taxon>malvids</taxon>
        <taxon>Brassicales</taxon>
        <taxon>Brassicaceae</taxon>
        <taxon>Brassiceae</taxon>
        <taxon>Brassica</taxon>
    </lineage>
</organism>
<reference evidence="2 3" key="1">
    <citation type="submission" date="2021-05" db="EMBL/GenBank/DDBJ databases">
        <title>Genome Assembly of Synthetic Allotetraploid Brassica napus Reveals Homoeologous Exchanges between Subgenomes.</title>
        <authorList>
            <person name="Davis J.T."/>
        </authorList>
    </citation>
    <scope>NUCLEOTIDE SEQUENCE [LARGE SCALE GENOMIC DNA]</scope>
    <source>
        <strain evidence="3">cv. Da-Ae</strain>
        <tissue evidence="2">Seedling</tissue>
    </source>
</reference>
<keyword evidence="3" id="KW-1185">Reference proteome</keyword>
<evidence type="ECO:0000313" key="2">
    <source>
        <dbReference type="EMBL" id="KAH0886561.1"/>
    </source>
</evidence>
<dbReference type="Proteomes" id="UP000824890">
    <property type="component" value="Unassembled WGS sequence"/>
</dbReference>
<protein>
    <recommendedName>
        <fullName evidence="1">RNA helicase aquarius N-terminal domain-containing protein</fullName>
    </recommendedName>
</protein>
<sequence>MLQSLEDGVVIETVLSLAGLQSWHSLSYGRFQMELCLQPDLIKKWKRSSKKSAAEALSKGEQFDPSSSPKANFVRGLIEEFVDVLDHGVFADGVDASYLYLRPLVADIAVFAKCRLSVIYKHEKGIKLFAQLVDLLMQKNFLKNFIQQCLLKNI</sequence>
<proteinExistence type="predicted"/>
<name>A0ABQ8A217_BRANA</name>
<accession>A0ABQ8A217</accession>
<dbReference type="EMBL" id="JAGKQM010000014">
    <property type="protein sequence ID" value="KAH0886561.1"/>
    <property type="molecule type" value="Genomic_DNA"/>
</dbReference>
<comment type="caution">
    <text evidence="2">The sequence shown here is derived from an EMBL/GenBank/DDBJ whole genome shotgun (WGS) entry which is preliminary data.</text>
</comment>
<evidence type="ECO:0000313" key="3">
    <source>
        <dbReference type="Proteomes" id="UP000824890"/>
    </source>
</evidence>
<feature type="domain" description="RNA helicase aquarius N-terminal" evidence="1">
    <location>
        <begin position="3"/>
        <end position="88"/>
    </location>
</feature>
<gene>
    <name evidence="2" type="ORF">HID58_062657</name>
</gene>
<dbReference type="InterPro" id="IPR032174">
    <property type="entry name" value="Aquarius_N"/>
</dbReference>
<evidence type="ECO:0000259" key="1">
    <source>
        <dbReference type="Pfam" id="PF16399"/>
    </source>
</evidence>